<dbReference type="CDD" id="cd00229">
    <property type="entry name" value="SGNH_hydrolase"/>
    <property type="match status" value="1"/>
</dbReference>
<feature type="region of interest" description="Disordered" evidence="1">
    <location>
        <begin position="1"/>
        <end position="36"/>
    </location>
</feature>
<feature type="transmembrane region" description="Helical" evidence="2">
    <location>
        <begin position="42"/>
        <end position="64"/>
    </location>
</feature>
<evidence type="ECO:0000313" key="4">
    <source>
        <dbReference type="Proteomes" id="UP000559027"/>
    </source>
</evidence>
<accession>A0A8H5CYV0</accession>
<dbReference type="PANTHER" id="PTHR34407:SF1">
    <property type="entry name" value="SGNH HYDROLASE-TYPE ESTERASE DOMAIN-CONTAINING PROTEIN"/>
    <property type="match status" value="1"/>
</dbReference>
<dbReference type="Proteomes" id="UP000559027">
    <property type="component" value="Unassembled WGS sequence"/>
</dbReference>
<dbReference type="AlphaFoldDB" id="A0A8H5CYV0"/>
<protein>
    <recommendedName>
        <fullName evidence="5">Cap64 protein</fullName>
    </recommendedName>
</protein>
<dbReference type="PANTHER" id="PTHR34407">
    <property type="entry name" value="EXPRESSED PROTEIN"/>
    <property type="match status" value="1"/>
</dbReference>
<feature type="compositionally biased region" description="Basic and acidic residues" evidence="1">
    <location>
        <begin position="374"/>
        <end position="384"/>
    </location>
</feature>
<sequence>MDHNIKLRSKSLRISSPSSSQSSLGTQDDEKPRRSQSRTFGVANRVWLIVVLVLVTILLLHRLLPGPTQPPLPSYASGDLHPKNYLNSSSSSPSPPPNPFPFCPSNGPSDTLAAKYGASGLSQTRRFQGTGFRVQRVLRRALSGQPVTISVIGGSISACHGAGDSPISPKCYVSKFFDWWNTVFPHPATEITNGAMRRTSSDYFGYCSAHHLPDVTDLVIVELDSDDTPDAEKTTNFEFLIRSLLLRPDQPAVIILGHFSPQVYQTWSLTGPDHWHSIVASHYDVPHLTTKPLLYDDYVENPDSIRKKYYADPILANPNGHTLLSDVLIAYFQSMTCQSWHVITGEEYDPTTGTYKEKGGGGGGLFGGVGLRKGVPEPKAKPDNPSEDSSSDSANTDRTKPKSPSSDPRLKVPQSLVSLPRSSSHRSSGQFDELAPYCVSANDLINPLPPSLFYGSGWQIYHPSTSQSSSRHDTVEGGATAAHYFYSTLPLSRIRIPIVVGHGDVGVYYLREDWAGRGGGSEIECWVDDNYSGRKTLRNGKEGKGVEVMLTLIDRFVAKGSHYVECQLMGEEGQGVSMFKIVGIFAN</sequence>
<reference evidence="3 4" key="1">
    <citation type="journal article" date="2020" name="ISME J.">
        <title>Uncovering the hidden diversity of litter-decomposition mechanisms in mushroom-forming fungi.</title>
        <authorList>
            <person name="Floudas D."/>
            <person name="Bentzer J."/>
            <person name="Ahren D."/>
            <person name="Johansson T."/>
            <person name="Persson P."/>
            <person name="Tunlid A."/>
        </authorList>
    </citation>
    <scope>NUCLEOTIDE SEQUENCE [LARGE SCALE GENOMIC DNA]</scope>
    <source>
        <strain evidence="3 4">CBS 146.42</strain>
    </source>
</reference>
<keyword evidence="2" id="KW-0812">Transmembrane</keyword>
<keyword evidence="4" id="KW-1185">Reference proteome</keyword>
<feature type="compositionally biased region" description="Basic residues" evidence="1">
    <location>
        <begin position="1"/>
        <end position="11"/>
    </location>
</feature>
<feature type="region of interest" description="Disordered" evidence="1">
    <location>
        <begin position="353"/>
        <end position="430"/>
    </location>
</feature>
<keyword evidence="2" id="KW-1133">Transmembrane helix</keyword>
<evidence type="ECO:0000256" key="1">
    <source>
        <dbReference type="SAM" id="MobiDB-lite"/>
    </source>
</evidence>
<proteinExistence type="predicted"/>
<feature type="compositionally biased region" description="Low complexity" evidence="1">
    <location>
        <begin position="12"/>
        <end position="23"/>
    </location>
</feature>
<feature type="region of interest" description="Disordered" evidence="1">
    <location>
        <begin position="74"/>
        <end position="105"/>
    </location>
</feature>
<evidence type="ECO:0000313" key="3">
    <source>
        <dbReference type="EMBL" id="KAF5350477.1"/>
    </source>
</evidence>
<keyword evidence="2" id="KW-0472">Membrane</keyword>
<evidence type="ECO:0000256" key="2">
    <source>
        <dbReference type="SAM" id="Phobius"/>
    </source>
</evidence>
<feature type="compositionally biased region" description="Low complexity" evidence="1">
    <location>
        <begin position="412"/>
        <end position="428"/>
    </location>
</feature>
<feature type="compositionally biased region" description="Gly residues" evidence="1">
    <location>
        <begin position="360"/>
        <end position="371"/>
    </location>
</feature>
<name>A0A8H5CYV0_9AGAR</name>
<organism evidence="3 4">
    <name type="scientific">Leucocoprinus leucothites</name>
    <dbReference type="NCBI Taxonomy" id="201217"/>
    <lineage>
        <taxon>Eukaryota</taxon>
        <taxon>Fungi</taxon>
        <taxon>Dikarya</taxon>
        <taxon>Basidiomycota</taxon>
        <taxon>Agaricomycotina</taxon>
        <taxon>Agaricomycetes</taxon>
        <taxon>Agaricomycetidae</taxon>
        <taxon>Agaricales</taxon>
        <taxon>Agaricineae</taxon>
        <taxon>Agaricaceae</taxon>
        <taxon>Leucocoprinus</taxon>
    </lineage>
</organism>
<evidence type="ECO:0008006" key="5">
    <source>
        <dbReference type="Google" id="ProtNLM"/>
    </source>
</evidence>
<dbReference type="SUPFAM" id="SSF52266">
    <property type="entry name" value="SGNH hydrolase"/>
    <property type="match status" value="1"/>
</dbReference>
<gene>
    <name evidence="3" type="ORF">D9756_008606</name>
</gene>
<dbReference type="EMBL" id="JAACJO010000014">
    <property type="protein sequence ID" value="KAF5350477.1"/>
    <property type="molecule type" value="Genomic_DNA"/>
</dbReference>
<feature type="compositionally biased region" description="Pro residues" evidence="1">
    <location>
        <begin position="93"/>
        <end position="102"/>
    </location>
</feature>
<comment type="caution">
    <text evidence="3">The sequence shown here is derived from an EMBL/GenBank/DDBJ whole genome shotgun (WGS) entry which is preliminary data.</text>
</comment>
<dbReference type="OrthoDB" id="544608at2759"/>